<evidence type="ECO:0000256" key="1">
    <source>
        <dbReference type="SAM" id="Phobius"/>
    </source>
</evidence>
<organism evidence="2 3">
    <name type="scientific">Bacteriovorax antarcticus</name>
    <dbReference type="NCBI Taxonomy" id="3088717"/>
    <lineage>
        <taxon>Bacteria</taxon>
        <taxon>Pseudomonadati</taxon>
        <taxon>Bdellovibrionota</taxon>
        <taxon>Bacteriovoracia</taxon>
        <taxon>Bacteriovoracales</taxon>
        <taxon>Bacteriovoracaceae</taxon>
        <taxon>Bacteriovorax</taxon>
    </lineage>
</organism>
<gene>
    <name evidence="2" type="ORF">SHI21_13695</name>
</gene>
<dbReference type="RefSeq" id="WP_323577211.1">
    <property type="nucleotide sequence ID" value="NZ_JAYGJQ010000002.1"/>
</dbReference>
<feature type="transmembrane region" description="Helical" evidence="1">
    <location>
        <begin position="6"/>
        <end position="24"/>
    </location>
</feature>
<dbReference type="EMBL" id="JAYGJQ010000002">
    <property type="protein sequence ID" value="MEA9357273.1"/>
    <property type="molecule type" value="Genomic_DNA"/>
</dbReference>
<name>A0ABU5VW42_9BACT</name>
<comment type="caution">
    <text evidence="2">The sequence shown here is derived from an EMBL/GenBank/DDBJ whole genome shotgun (WGS) entry which is preliminary data.</text>
</comment>
<keyword evidence="1" id="KW-0812">Transmembrane</keyword>
<keyword evidence="1" id="KW-1133">Transmembrane helix</keyword>
<evidence type="ECO:0000313" key="2">
    <source>
        <dbReference type="EMBL" id="MEA9357273.1"/>
    </source>
</evidence>
<evidence type="ECO:0000313" key="3">
    <source>
        <dbReference type="Proteomes" id="UP001302274"/>
    </source>
</evidence>
<reference evidence="2 3" key="1">
    <citation type="submission" date="2023-11" db="EMBL/GenBank/DDBJ databases">
        <title>A Novel Polar Bacteriovorax (B. antarcticus) Isolated from the Biocrust in Antarctica.</title>
        <authorList>
            <person name="Mun W."/>
            <person name="Choi S.Y."/>
            <person name="Mitchell R.J."/>
        </authorList>
    </citation>
    <scope>NUCLEOTIDE SEQUENCE [LARGE SCALE GENOMIC DNA]</scope>
    <source>
        <strain evidence="2 3">PP10</strain>
    </source>
</reference>
<dbReference type="Proteomes" id="UP001302274">
    <property type="component" value="Unassembled WGS sequence"/>
</dbReference>
<sequence length="224" mass="25593">MKKNIILTISIVVVIIIASLYFYMKNIEAKKKLIVTQPVSVASLRESLVLKKVNVEGACANPSLLGKDILDLSNSDLKTRFTYLCEDLSIAKKLEENFSTNTDYTYFLNCAKMHTTNMQQITSDLKEHYSEDYKKLNFSKENQESILLKYLKHPNTAYLMAQCEAKAEALYWRSIVNSGKVEDLKFCLQTTEDCIGGKTKPEECPANFQSYHDECSKKLNSMKH</sequence>
<accession>A0ABU5VW42</accession>
<keyword evidence="1" id="KW-0472">Membrane</keyword>
<keyword evidence="3" id="KW-1185">Reference proteome</keyword>
<proteinExistence type="predicted"/>
<protein>
    <submittedName>
        <fullName evidence="2">Uncharacterized protein</fullName>
    </submittedName>
</protein>